<dbReference type="EC" id="7.6.2.1" evidence="16"/>
<dbReference type="AlphaFoldDB" id="A0A9P0J9E7"/>
<feature type="binding site" evidence="14">
    <location>
        <position position="524"/>
    </location>
    <ligand>
        <name>ATP</name>
        <dbReference type="ChEBI" id="CHEBI:30616"/>
    </ligand>
</feature>
<dbReference type="InterPro" id="IPR044492">
    <property type="entry name" value="P_typ_ATPase_HD_dom"/>
</dbReference>
<evidence type="ECO:0000256" key="3">
    <source>
        <dbReference type="ARBA" id="ARBA00008109"/>
    </source>
</evidence>
<evidence type="ECO:0000256" key="16">
    <source>
        <dbReference type="RuleBase" id="RU362033"/>
    </source>
</evidence>
<dbReference type="FunFam" id="3.40.1110.10:FF:000126">
    <property type="entry name" value="Phospholipid-transporting ATPase"/>
    <property type="match status" value="1"/>
</dbReference>
<evidence type="ECO:0000256" key="11">
    <source>
        <dbReference type="ARBA" id="ARBA00023136"/>
    </source>
</evidence>
<dbReference type="Pfam" id="PF13246">
    <property type="entry name" value="Cation_ATPase"/>
    <property type="match status" value="1"/>
</dbReference>
<feature type="binding site" evidence="14">
    <location>
        <position position="821"/>
    </location>
    <ligand>
        <name>ATP</name>
        <dbReference type="ChEBI" id="CHEBI:30616"/>
    </ligand>
</feature>
<feature type="binding site" evidence="15">
    <location>
        <position position="821"/>
    </location>
    <ligand>
        <name>Mg(2+)</name>
        <dbReference type="ChEBI" id="CHEBI:18420"/>
    </ligand>
</feature>
<feature type="transmembrane region" description="Helical" evidence="16">
    <location>
        <begin position="1059"/>
        <end position="1086"/>
    </location>
</feature>
<dbReference type="InterPro" id="IPR032631">
    <property type="entry name" value="P-type_ATPase_N"/>
</dbReference>
<evidence type="ECO:0000256" key="5">
    <source>
        <dbReference type="ARBA" id="ARBA00022723"/>
    </source>
</evidence>
<dbReference type="NCBIfam" id="TIGR01652">
    <property type="entry name" value="ATPase-Plipid"/>
    <property type="match status" value="1"/>
</dbReference>
<keyword evidence="7 14" id="KW-0067">ATP-binding</keyword>
<evidence type="ECO:0000256" key="13">
    <source>
        <dbReference type="PIRSR" id="PIRSR606539-1"/>
    </source>
</evidence>
<protein>
    <recommendedName>
        <fullName evidence="16">Phospholipid-transporting ATPase</fullName>
        <ecNumber evidence="16">7.6.2.1</ecNumber>
    </recommendedName>
</protein>
<feature type="binding site" evidence="14">
    <location>
        <position position="449"/>
    </location>
    <ligand>
        <name>ATP</name>
        <dbReference type="ChEBI" id="CHEBI:30616"/>
    </ligand>
</feature>
<dbReference type="EMBL" id="OU899036">
    <property type="protein sequence ID" value="CAH1732381.1"/>
    <property type="molecule type" value="Genomic_DNA"/>
</dbReference>
<dbReference type="InterPro" id="IPR023298">
    <property type="entry name" value="ATPase_P-typ_TM_dom_sf"/>
</dbReference>
<feature type="binding site" evidence="14">
    <location>
        <position position="622"/>
    </location>
    <ligand>
        <name>ATP</name>
        <dbReference type="ChEBI" id="CHEBI:30616"/>
    </ligand>
</feature>
<feature type="binding site" evidence="14">
    <location>
        <position position="565"/>
    </location>
    <ligand>
        <name>ATP</name>
        <dbReference type="ChEBI" id="CHEBI:30616"/>
    </ligand>
</feature>
<keyword evidence="6 14" id="KW-0547">Nucleotide-binding</keyword>
<feature type="transmembrane region" description="Helical" evidence="16">
    <location>
        <begin position="878"/>
        <end position="898"/>
    </location>
</feature>
<dbReference type="GO" id="GO:0005802">
    <property type="term" value="C:trans-Golgi network"/>
    <property type="evidence" value="ECO:0007669"/>
    <property type="project" value="TreeGrafter"/>
</dbReference>
<evidence type="ECO:0000259" key="18">
    <source>
        <dbReference type="Pfam" id="PF16209"/>
    </source>
</evidence>
<dbReference type="InterPro" id="IPR018303">
    <property type="entry name" value="ATPase_P-typ_P_site"/>
</dbReference>
<feature type="transmembrane region" description="Helical" evidence="16">
    <location>
        <begin position="954"/>
        <end position="977"/>
    </location>
</feature>
<dbReference type="Gene3D" id="3.40.50.1000">
    <property type="entry name" value="HAD superfamily/HAD-like"/>
    <property type="match status" value="1"/>
</dbReference>
<evidence type="ECO:0000256" key="8">
    <source>
        <dbReference type="ARBA" id="ARBA00022842"/>
    </source>
</evidence>
<feature type="binding site" evidence="14">
    <location>
        <position position="791"/>
    </location>
    <ligand>
        <name>ATP</name>
        <dbReference type="ChEBI" id="CHEBI:30616"/>
    </ligand>
</feature>
<dbReference type="SUPFAM" id="SSF81665">
    <property type="entry name" value="Calcium ATPase, transmembrane domain M"/>
    <property type="match status" value="1"/>
</dbReference>
<evidence type="ECO:0000256" key="10">
    <source>
        <dbReference type="ARBA" id="ARBA00022989"/>
    </source>
</evidence>
<dbReference type="FunFam" id="3.40.50.1000:FF:000014">
    <property type="entry name" value="Phospholipid-transporting ATPase"/>
    <property type="match status" value="1"/>
</dbReference>
<feature type="domain" description="P-type ATPase A" evidence="17">
    <location>
        <begin position="170"/>
        <end position="231"/>
    </location>
</feature>
<feature type="binding site" evidence="14">
    <location>
        <position position="703"/>
    </location>
    <ligand>
        <name>ATP</name>
        <dbReference type="ChEBI" id="CHEBI:30616"/>
    </ligand>
</feature>
<feature type="binding site" evidence="14">
    <location>
        <position position="450"/>
    </location>
    <ligand>
        <name>ATP</name>
        <dbReference type="ChEBI" id="CHEBI:30616"/>
    </ligand>
</feature>
<dbReference type="SUPFAM" id="SSF81660">
    <property type="entry name" value="Metal cation-transporting ATPase, ATP-binding domain N"/>
    <property type="match status" value="1"/>
</dbReference>
<evidence type="ECO:0000256" key="4">
    <source>
        <dbReference type="ARBA" id="ARBA00022692"/>
    </source>
</evidence>
<evidence type="ECO:0000259" key="19">
    <source>
        <dbReference type="Pfam" id="PF16212"/>
    </source>
</evidence>
<dbReference type="SFLD" id="SFLDG00002">
    <property type="entry name" value="C1.7:_P-type_atpase_like"/>
    <property type="match status" value="1"/>
</dbReference>
<keyword evidence="4 16" id="KW-0812">Transmembrane</keyword>
<comment type="catalytic activity">
    <reaction evidence="12 16">
        <text>ATP + H2O + phospholipidSide 1 = ADP + phosphate + phospholipidSide 2.</text>
        <dbReference type="EC" id="7.6.2.1"/>
    </reaction>
</comment>
<feature type="binding site" evidence="14">
    <location>
        <position position="797"/>
    </location>
    <ligand>
        <name>ATP</name>
        <dbReference type="ChEBI" id="CHEBI:30616"/>
    </ligand>
</feature>
<feature type="transmembrane region" description="Helical" evidence="16">
    <location>
        <begin position="98"/>
        <end position="126"/>
    </location>
</feature>
<evidence type="ECO:0000256" key="12">
    <source>
        <dbReference type="ARBA" id="ARBA00034036"/>
    </source>
</evidence>
<comment type="cofactor">
    <cofactor evidence="15">
        <name>Mg(2+)</name>
        <dbReference type="ChEBI" id="CHEBI:18420"/>
    </cofactor>
</comment>
<feature type="transmembrane region" description="Helical" evidence="16">
    <location>
        <begin position="380"/>
        <end position="402"/>
    </location>
</feature>
<dbReference type="SFLD" id="SFLDF00027">
    <property type="entry name" value="p-type_atpase"/>
    <property type="match status" value="1"/>
</dbReference>
<dbReference type="GO" id="GO:0005886">
    <property type="term" value="C:plasma membrane"/>
    <property type="evidence" value="ECO:0007669"/>
    <property type="project" value="TreeGrafter"/>
</dbReference>
<proteinExistence type="inferred from homology"/>
<feature type="transmembrane region" description="Helical" evidence="16">
    <location>
        <begin position="993"/>
        <end position="1012"/>
    </location>
</feature>
<evidence type="ECO:0000256" key="7">
    <source>
        <dbReference type="ARBA" id="ARBA00022840"/>
    </source>
</evidence>
<accession>A0A9P0J9E7</accession>
<evidence type="ECO:0000256" key="15">
    <source>
        <dbReference type="PIRSR" id="PIRSR606539-3"/>
    </source>
</evidence>
<dbReference type="InterPro" id="IPR032630">
    <property type="entry name" value="P_typ_ATPase_c"/>
</dbReference>
<feature type="binding site" evidence="14">
    <location>
        <position position="448"/>
    </location>
    <ligand>
        <name>ATP</name>
        <dbReference type="ChEBI" id="CHEBI:30616"/>
    </ligand>
</feature>
<comment type="subcellular location">
    <subcellularLocation>
        <location evidence="2">Endomembrane system</location>
    </subcellularLocation>
    <subcellularLocation>
        <location evidence="1 16">Membrane</location>
        <topology evidence="1 16">Multi-pass membrane protein</topology>
    </subcellularLocation>
</comment>
<dbReference type="GO" id="GO:0016887">
    <property type="term" value="F:ATP hydrolysis activity"/>
    <property type="evidence" value="ECO:0007669"/>
    <property type="project" value="InterPro"/>
</dbReference>
<feature type="transmembrane region" description="Helical" evidence="16">
    <location>
        <begin position="1019"/>
        <end position="1039"/>
    </location>
</feature>
<feature type="binding site" evidence="14">
    <location>
        <position position="702"/>
    </location>
    <ligand>
        <name>ATP</name>
        <dbReference type="ChEBI" id="CHEBI:30616"/>
    </ligand>
</feature>
<comment type="similarity">
    <text evidence="3 16">Belongs to the cation transport ATPase (P-type) (TC 3.A.3) family. Type IV subfamily.</text>
</comment>
<keyword evidence="8 15" id="KW-0460">Magnesium</keyword>
<evidence type="ECO:0000256" key="14">
    <source>
        <dbReference type="PIRSR" id="PIRSR606539-2"/>
    </source>
</evidence>
<feature type="domain" description="P-type ATPase N-terminal" evidence="18">
    <location>
        <begin position="81"/>
        <end position="141"/>
    </location>
</feature>
<name>A0A9P0J9E7_APHGO</name>
<dbReference type="SUPFAM" id="SSF56784">
    <property type="entry name" value="HAD-like"/>
    <property type="match status" value="1"/>
</dbReference>
<dbReference type="GO" id="GO:0140326">
    <property type="term" value="F:ATPase-coupled intramembrane lipid transporter activity"/>
    <property type="evidence" value="ECO:0007669"/>
    <property type="project" value="UniProtKB-EC"/>
</dbReference>
<reference evidence="20" key="2">
    <citation type="submission" date="2022-10" db="EMBL/GenBank/DDBJ databases">
        <authorList>
            <consortium name="ENA_rothamsted_submissions"/>
            <consortium name="culmorum"/>
            <person name="King R."/>
        </authorList>
    </citation>
    <scope>NUCLEOTIDE SEQUENCE</scope>
</reference>
<dbReference type="GO" id="GO:0000287">
    <property type="term" value="F:magnesium ion binding"/>
    <property type="evidence" value="ECO:0007669"/>
    <property type="project" value="UniProtKB-UniRule"/>
</dbReference>
<dbReference type="Proteomes" id="UP001154329">
    <property type="component" value="Chromosome 3"/>
</dbReference>
<feature type="binding site" evidence="15">
    <location>
        <position position="450"/>
    </location>
    <ligand>
        <name>Mg(2+)</name>
        <dbReference type="ChEBI" id="CHEBI:18420"/>
    </ligand>
</feature>
<dbReference type="Pfam" id="PF16209">
    <property type="entry name" value="PhoLip_ATPase_N"/>
    <property type="match status" value="1"/>
</dbReference>
<dbReference type="PRINTS" id="PR00119">
    <property type="entry name" value="CATATPASE"/>
</dbReference>
<feature type="binding site" evidence="14">
    <location>
        <position position="820"/>
    </location>
    <ligand>
        <name>ATP</name>
        <dbReference type="ChEBI" id="CHEBI:30616"/>
    </ligand>
</feature>
<feature type="binding site" evidence="14">
    <location>
        <position position="704"/>
    </location>
    <ligand>
        <name>ATP</name>
        <dbReference type="ChEBI" id="CHEBI:30616"/>
    </ligand>
</feature>
<keyword evidence="9 16" id="KW-1278">Translocase</keyword>
<keyword evidence="10 16" id="KW-1133">Transmembrane helix</keyword>
<evidence type="ECO:0000259" key="17">
    <source>
        <dbReference type="Pfam" id="PF00122"/>
    </source>
</evidence>
<gene>
    <name evidence="20" type="ORF">APHIGO_LOCUS8886</name>
</gene>
<dbReference type="SUPFAM" id="SSF81653">
    <property type="entry name" value="Calcium ATPase, transduction domain A"/>
    <property type="match status" value="1"/>
</dbReference>
<dbReference type="SFLD" id="SFLDS00003">
    <property type="entry name" value="Haloacid_Dehalogenase"/>
    <property type="match status" value="1"/>
</dbReference>
<feature type="binding site" evidence="14">
    <location>
        <position position="588"/>
    </location>
    <ligand>
        <name>ATP</name>
        <dbReference type="ChEBI" id="CHEBI:30616"/>
    </ligand>
</feature>
<dbReference type="InterPro" id="IPR006539">
    <property type="entry name" value="P-type_ATPase_IV"/>
</dbReference>
<dbReference type="Pfam" id="PF16212">
    <property type="entry name" value="PhoLip_ATPase_C"/>
    <property type="match status" value="1"/>
</dbReference>
<dbReference type="InterPro" id="IPR059000">
    <property type="entry name" value="ATPase_P-type_domA"/>
</dbReference>
<keyword evidence="5 15" id="KW-0479">Metal-binding</keyword>
<dbReference type="GO" id="GO:0005524">
    <property type="term" value="F:ATP binding"/>
    <property type="evidence" value="ECO:0007669"/>
    <property type="project" value="UniProtKB-UniRule"/>
</dbReference>
<keyword evidence="21" id="KW-1185">Reference proteome</keyword>
<evidence type="ECO:0000256" key="6">
    <source>
        <dbReference type="ARBA" id="ARBA00022741"/>
    </source>
</evidence>
<dbReference type="GO" id="GO:0045332">
    <property type="term" value="P:phospholipid translocation"/>
    <property type="evidence" value="ECO:0007669"/>
    <property type="project" value="TreeGrafter"/>
</dbReference>
<evidence type="ECO:0000313" key="20">
    <source>
        <dbReference type="EMBL" id="CAH1732381.1"/>
    </source>
</evidence>
<dbReference type="Pfam" id="PF00122">
    <property type="entry name" value="E1-E2_ATPase"/>
    <property type="match status" value="1"/>
</dbReference>
<dbReference type="InterPro" id="IPR008250">
    <property type="entry name" value="ATPase_P-typ_transduc_dom_A_sf"/>
</dbReference>
<dbReference type="PANTHER" id="PTHR24092">
    <property type="entry name" value="PROBABLE PHOSPHOLIPID-TRANSPORTING ATPASE"/>
    <property type="match status" value="1"/>
</dbReference>
<evidence type="ECO:0000313" key="21">
    <source>
        <dbReference type="Proteomes" id="UP001154329"/>
    </source>
</evidence>
<dbReference type="InterPro" id="IPR023299">
    <property type="entry name" value="ATPase_P-typ_cyto_dom_N"/>
</dbReference>
<dbReference type="Gene3D" id="3.40.1110.10">
    <property type="entry name" value="Calcium-transporting ATPase, cytoplasmic domain N"/>
    <property type="match status" value="1"/>
</dbReference>
<feature type="transmembrane region" description="Helical" evidence="16">
    <location>
        <begin position="138"/>
        <end position="157"/>
    </location>
</feature>
<dbReference type="Gene3D" id="2.70.150.10">
    <property type="entry name" value="Calcium-transporting ATPase, cytoplasmic transduction domain A"/>
    <property type="match status" value="1"/>
</dbReference>
<feature type="transmembrane region" description="Helical" evidence="16">
    <location>
        <begin position="14"/>
        <end position="41"/>
    </location>
</feature>
<feature type="transmembrane region" description="Helical" evidence="16">
    <location>
        <begin position="340"/>
        <end position="360"/>
    </location>
</feature>
<dbReference type="InterPro" id="IPR023214">
    <property type="entry name" value="HAD_sf"/>
</dbReference>
<feature type="active site" description="4-aspartylphosphate intermediate" evidence="13">
    <location>
        <position position="448"/>
    </location>
</feature>
<evidence type="ECO:0000256" key="1">
    <source>
        <dbReference type="ARBA" id="ARBA00004141"/>
    </source>
</evidence>
<dbReference type="PROSITE" id="PS00154">
    <property type="entry name" value="ATPASE_E1_E2"/>
    <property type="match status" value="1"/>
</dbReference>
<dbReference type="NCBIfam" id="TIGR01494">
    <property type="entry name" value="ATPase_P-type"/>
    <property type="match status" value="1"/>
</dbReference>
<dbReference type="PANTHER" id="PTHR24092:SF150">
    <property type="entry name" value="PHOSPHOLIPID-TRANSPORTING ATPASE"/>
    <property type="match status" value="1"/>
</dbReference>
<evidence type="ECO:0000256" key="2">
    <source>
        <dbReference type="ARBA" id="ARBA00004308"/>
    </source>
</evidence>
<dbReference type="InterPro" id="IPR001757">
    <property type="entry name" value="P_typ_ATPase"/>
</dbReference>
<reference evidence="20" key="1">
    <citation type="submission" date="2022-02" db="EMBL/GenBank/DDBJ databases">
        <authorList>
            <person name="King R."/>
        </authorList>
    </citation>
    <scope>NUCLEOTIDE SEQUENCE</scope>
</reference>
<organism evidence="20 21">
    <name type="scientific">Aphis gossypii</name>
    <name type="common">Cotton aphid</name>
    <dbReference type="NCBI Taxonomy" id="80765"/>
    <lineage>
        <taxon>Eukaryota</taxon>
        <taxon>Metazoa</taxon>
        <taxon>Ecdysozoa</taxon>
        <taxon>Arthropoda</taxon>
        <taxon>Hexapoda</taxon>
        <taxon>Insecta</taxon>
        <taxon>Pterygota</taxon>
        <taxon>Neoptera</taxon>
        <taxon>Paraneoptera</taxon>
        <taxon>Hemiptera</taxon>
        <taxon>Sternorrhyncha</taxon>
        <taxon>Aphidomorpha</taxon>
        <taxon>Aphidoidea</taxon>
        <taxon>Aphididae</taxon>
        <taxon>Aphidini</taxon>
        <taxon>Aphis</taxon>
        <taxon>Aphis</taxon>
    </lineage>
</organism>
<feature type="transmembrane region" description="Helical" evidence="16">
    <location>
        <begin position="910"/>
        <end position="933"/>
    </location>
</feature>
<feature type="binding site" evidence="15">
    <location>
        <position position="817"/>
    </location>
    <ligand>
        <name>Mg(2+)</name>
        <dbReference type="ChEBI" id="CHEBI:18420"/>
    </ligand>
</feature>
<keyword evidence="11 16" id="KW-0472">Membrane</keyword>
<feature type="domain" description="P-type ATPase C-terminal" evidence="19">
    <location>
        <begin position="844"/>
        <end position="1091"/>
    </location>
</feature>
<feature type="binding site" evidence="15">
    <location>
        <position position="448"/>
    </location>
    <ligand>
        <name>Mg(2+)</name>
        <dbReference type="ChEBI" id="CHEBI:18420"/>
    </ligand>
</feature>
<evidence type="ECO:0000256" key="9">
    <source>
        <dbReference type="ARBA" id="ARBA00022967"/>
    </source>
</evidence>
<dbReference type="InterPro" id="IPR036412">
    <property type="entry name" value="HAD-like_sf"/>
</dbReference>
<sequence length="1105" mass="128385">MYILRSFQYSFCRIMFLVSILKLTATYTNCLCLNINYFFVIKFEMLNWRKKKPSQNVQHKYSDCQGDQENRQVYFRVIRFNDKEQFKKKSNRIKTAKYGILSFLPLFIIDQLIKFSNQFFLFISILQQIPDASPVGRFTTLLPLTIKFGFSAIKSIIQDLIKHIKDYKVNHKYVEVLRNGILVQERWSEIGIGDIIKVKNNNIIPADLVLLSSSELHGICHIETKHLDGEHNLKIRQCVKETSYCKELKDLIDLNGIIECELPNKLFYNFLGRLKIMNNNPIPLDNKQFLLRGSILRNSKWIYGVVIYSGHETKIMINKSLRSVLKESAMGKIQNSLLKMIFLLIFLLSITCALCSLWWIKNSTNKYWYLEQRDVNAYTFLLQSISFFVIFHNTIPVSYVYIEVVRFLQAWFINNDIDMYHEESNTPAKVRSRYLNVELAKVKYIFSDKTGTLTKNIMKLKHCSIAGELYPEGSQNKMIYNLINHSTKNYILEFLRIMSVCHTVIPEKSKLTDEIVYNASSPDEQALVIGSQQFGFTFHTRCPTSVTITTLNGEETYEILNILEFTNSRKRMSVVVRTPDGQIKLFCKGADTSIVKRLSKSGEKHKNQTLMHLNDFARSGYRTLCFAYKNITESFYNKWKDEYLKASVVLINRESAKNKVAEKIEKKLTLIGVTAIENKLQDNVPKTIQSLMCAAIKIWILTGDKEETALNIGLSTTLITQDSSIIIFDETKLTDLRHTINQKMYNLGNTIETMNCTLIISGRFLKHALSSDLKMKFLKFCLNCKSVICYRISPKQKAEIVDLVTKYTNEVTLAISDGANDVPMLHKASIGVGVVGLDGLKAYNASDYSIAQFNYLLKLLFVHGAWNYEKIIKMIYFYHYKTVVFNSLQLWFAIYSGWSGQVLFDRWNIFTYKSLFTVSLPIVMGLFLTTYSTETRLKYPQLYYQTQNVFSFKMFWIWIFNALFHSMFLFWICLFITKHEVIWIKGRVGDYSVLGNIIYTCTLVIVCFKAGLHTQSWSFIVHLAIWISILLWISFIIIYDELKNVLMHFTVFINLNEIIFRSSIFWITILFTTSVVLLLDIVVIIIQRTLSNNMTTYTNGIVEKL</sequence>